<keyword evidence="6 12" id="KW-0479">Metal-binding</keyword>
<dbReference type="InterPro" id="IPR027417">
    <property type="entry name" value="P-loop_NTPase"/>
</dbReference>
<dbReference type="GO" id="GO:0005506">
    <property type="term" value="F:iron ion binding"/>
    <property type="evidence" value="ECO:0007669"/>
    <property type="project" value="InterPro"/>
</dbReference>
<dbReference type="GO" id="GO:0016705">
    <property type="term" value="F:oxidoreductase activity, acting on paired donors, with incorporation or reduction of molecular oxygen"/>
    <property type="evidence" value="ECO:0007669"/>
    <property type="project" value="InterPro"/>
</dbReference>
<evidence type="ECO:0000256" key="8">
    <source>
        <dbReference type="ARBA" id="ARBA00023002"/>
    </source>
</evidence>
<dbReference type="Proteomes" id="UP000053144">
    <property type="component" value="Chromosome 11"/>
</dbReference>
<dbReference type="Gramene" id="KOM57634">
    <property type="protein sequence ID" value="KOM57634"/>
    <property type="gene ID" value="LR48_Vigan11g066700"/>
</dbReference>
<dbReference type="FunFam" id="1.10.630.10:FF:000011">
    <property type="entry name" value="Cytochrome P450 83B1"/>
    <property type="match status" value="1"/>
</dbReference>
<dbReference type="Gene3D" id="1.10.630.10">
    <property type="entry name" value="Cytochrome P450"/>
    <property type="match status" value="1"/>
</dbReference>
<evidence type="ECO:0000256" key="4">
    <source>
        <dbReference type="ARBA" id="ARBA00022617"/>
    </source>
</evidence>
<dbReference type="PROSITE" id="PS00870">
    <property type="entry name" value="CLPAB_1"/>
    <property type="match status" value="1"/>
</dbReference>
<dbReference type="InterPro" id="IPR018368">
    <property type="entry name" value="ClpA/B_CS1"/>
</dbReference>
<evidence type="ECO:0000313" key="15">
    <source>
        <dbReference type="EMBL" id="KOM57634.1"/>
    </source>
</evidence>
<feature type="region of interest" description="Disordered" evidence="13">
    <location>
        <begin position="1"/>
        <end position="40"/>
    </location>
</feature>
<evidence type="ECO:0000256" key="6">
    <source>
        <dbReference type="ARBA" id="ARBA00022723"/>
    </source>
</evidence>
<dbReference type="GO" id="GO:0016020">
    <property type="term" value="C:membrane"/>
    <property type="evidence" value="ECO:0007669"/>
    <property type="project" value="UniProtKB-SubCell"/>
</dbReference>
<dbReference type="GO" id="GO:0005524">
    <property type="term" value="F:ATP binding"/>
    <property type="evidence" value="ECO:0007669"/>
    <property type="project" value="InterPro"/>
</dbReference>
<keyword evidence="5 14" id="KW-0812">Transmembrane</keyword>
<dbReference type="PANTHER" id="PTHR47955:SF22">
    <property type="entry name" value="CYTOCHROME P450 83B1-LIKE"/>
    <property type="match status" value="1"/>
</dbReference>
<evidence type="ECO:0000313" key="16">
    <source>
        <dbReference type="Proteomes" id="UP000053144"/>
    </source>
</evidence>
<evidence type="ECO:0000256" key="12">
    <source>
        <dbReference type="PIRSR" id="PIRSR602401-1"/>
    </source>
</evidence>
<dbReference type="InterPro" id="IPR036396">
    <property type="entry name" value="Cyt_P450_sf"/>
</dbReference>
<dbReference type="EMBL" id="CM003381">
    <property type="protein sequence ID" value="KOM57634.1"/>
    <property type="molecule type" value="Genomic_DNA"/>
</dbReference>
<comment type="cofactor">
    <cofactor evidence="1 12">
        <name>heme</name>
        <dbReference type="ChEBI" id="CHEBI:30413"/>
    </cofactor>
</comment>
<accession>A0A0L9VSA3</accession>
<keyword evidence="4 12" id="KW-0349">Heme</keyword>
<proteinExistence type="inferred from homology"/>
<comment type="subcellular location">
    <subcellularLocation>
        <location evidence="2">Membrane</location>
        <topology evidence="2">Single-pass membrane protein</topology>
    </subcellularLocation>
</comment>
<dbReference type="AlphaFoldDB" id="A0A0L9VSA3"/>
<feature type="binding site" description="axial binding residue" evidence="12">
    <location>
        <position position="702"/>
    </location>
    <ligand>
        <name>heme</name>
        <dbReference type="ChEBI" id="CHEBI:30413"/>
    </ligand>
    <ligandPart>
        <name>Fe</name>
        <dbReference type="ChEBI" id="CHEBI:18248"/>
    </ligandPart>
</feature>
<evidence type="ECO:0000256" key="7">
    <source>
        <dbReference type="ARBA" id="ARBA00022989"/>
    </source>
</evidence>
<name>A0A0L9VSA3_PHAAN</name>
<dbReference type="PRINTS" id="PR00463">
    <property type="entry name" value="EP450I"/>
</dbReference>
<dbReference type="PRINTS" id="PR00385">
    <property type="entry name" value="P450"/>
</dbReference>
<keyword evidence="7 14" id="KW-1133">Transmembrane helix</keyword>
<dbReference type="SUPFAM" id="SSF52540">
    <property type="entry name" value="P-loop containing nucleoside triphosphate hydrolases"/>
    <property type="match status" value="1"/>
</dbReference>
<keyword evidence="10" id="KW-0503">Monooxygenase</keyword>
<dbReference type="InterPro" id="IPR002401">
    <property type="entry name" value="Cyt_P450_E_grp-I"/>
</dbReference>
<sequence>MWRIGSESTTFSTSTSNDSRPPLLAQSTPPPKIPTSKRRNLKRRVKSLMLAVRMEMTPLGSLGSAILGETSSFARSMIKILGDIRGVAIDGVEGEKVNLTQPVAEAIGAAFAAWLMEKKKADSSQHLRVSIGHDTRISAKLLQTKRVMSLDIALLMAGAKERGELEEHVTKLIKDVIKSSEYCDFILFIDEVHILVQAGTVGRGNKGSGLDIANLLKPALGRGRFQHKEFEGRLLRREPLILGITASRRLRSKIRSIPKLFPMLLPLFVCLIILPVLFLFFIHNLRTFKNTTSPPGPKRLPIIGNLHQLDNSILYLQLWQLSKKYGPIFSLQLGFRQAIVVSSPKLAKEVLKIHDLQLSSRPKLHGQQKLSYNGSEIAFSSNTENWREIRKICVVHLFSSKRVSTFSYIRKFEVKQMIKKISGHASSSGVTNLSELLLSFSSTVVCRIAFGRRYEDEGSEKSRFHVMLNELQAMMGTFFVSDYIPLMGWVDKLSGLNARLERNFIEFDRFYQDVIDEHMDPNREYAEEQAMVDLLLQLKNDRSLPIDITFDHIKGVLMNILAAGTDTTTATLVWIMTALVKNPRVMKKLQEEIRNVGGKKDFLDEDDTQKLSYLKATIKETLRLHPPGPLLVPRESTEECIINGYRIPAKTIVFVNVWAIQRDPEAWKNPQEFCPERFLDRAIDFHGQDFELIPFGSGRRICPGIAMSVVTLELVVANLLHSFDWELPQGMVRKDIDLEVLPGITQHKKNHLCLCAKTMFNI</sequence>
<dbReference type="CDD" id="cd11072">
    <property type="entry name" value="CYP71-like"/>
    <property type="match status" value="1"/>
</dbReference>
<keyword evidence="11 14" id="KW-0472">Membrane</keyword>
<keyword evidence="9 12" id="KW-0408">Iron</keyword>
<gene>
    <name evidence="15" type="ORF">LR48_Vigan11g066700</name>
</gene>
<dbReference type="GO" id="GO:0004497">
    <property type="term" value="F:monooxygenase activity"/>
    <property type="evidence" value="ECO:0007669"/>
    <property type="project" value="UniProtKB-KW"/>
</dbReference>
<protein>
    <recommendedName>
        <fullName evidence="17">AAA+ ATPase domain-containing protein</fullName>
    </recommendedName>
</protein>
<evidence type="ECO:0000256" key="10">
    <source>
        <dbReference type="ARBA" id="ARBA00023033"/>
    </source>
</evidence>
<evidence type="ECO:0000256" key="3">
    <source>
        <dbReference type="ARBA" id="ARBA00010617"/>
    </source>
</evidence>
<feature type="transmembrane region" description="Helical" evidence="14">
    <location>
        <begin position="260"/>
        <end position="282"/>
    </location>
</feature>
<dbReference type="Pfam" id="PF00067">
    <property type="entry name" value="p450"/>
    <property type="match status" value="1"/>
</dbReference>
<feature type="compositionally biased region" description="Low complexity" evidence="13">
    <location>
        <begin position="1"/>
        <end position="19"/>
    </location>
</feature>
<dbReference type="STRING" id="3914.A0A0L9VSA3"/>
<evidence type="ECO:0000256" key="5">
    <source>
        <dbReference type="ARBA" id="ARBA00022692"/>
    </source>
</evidence>
<organism evidence="15 16">
    <name type="scientific">Phaseolus angularis</name>
    <name type="common">Azuki bean</name>
    <name type="synonym">Vigna angularis</name>
    <dbReference type="NCBI Taxonomy" id="3914"/>
    <lineage>
        <taxon>Eukaryota</taxon>
        <taxon>Viridiplantae</taxon>
        <taxon>Streptophyta</taxon>
        <taxon>Embryophyta</taxon>
        <taxon>Tracheophyta</taxon>
        <taxon>Spermatophyta</taxon>
        <taxon>Magnoliopsida</taxon>
        <taxon>eudicotyledons</taxon>
        <taxon>Gunneridae</taxon>
        <taxon>Pentapetalae</taxon>
        <taxon>rosids</taxon>
        <taxon>fabids</taxon>
        <taxon>Fabales</taxon>
        <taxon>Fabaceae</taxon>
        <taxon>Papilionoideae</taxon>
        <taxon>50 kb inversion clade</taxon>
        <taxon>NPAAA clade</taxon>
        <taxon>indigoferoid/millettioid clade</taxon>
        <taxon>Phaseoleae</taxon>
        <taxon>Vigna</taxon>
    </lineage>
</organism>
<evidence type="ECO:0000256" key="2">
    <source>
        <dbReference type="ARBA" id="ARBA00004167"/>
    </source>
</evidence>
<dbReference type="PANTHER" id="PTHR47955">
    <property type="entry name" value="CYTOCHROME P450 FAMILY 71 PROTEIN"/>
    <property type="match status" value="1"/>
</dbReference>
<reference evidence="16" key="1">
    <citation type="journal article" date="2015" name="Proc. Natl. Acad. Sci. U.S.A.">
        <title>Genome sequencing of adzuki bean (Vigna angularis) provides insight into high starch and low fat accumulation and domestication.</title>
        <authorList>
            <person name="Yang K."/>
            <person name="Tian Z."/>
            <person name="Chen C."/>
            <person name="Luo L."/>
            <person name="Zhao B."/>
            <person name="Wang Z."/>
            <person name="Yu L."/>
            <person name="Li Y."/>
            <person name="Sun Y."/>
            <person name="Li W."/>
            <person name="Chen Y."/>
            <person name="Li Y."/>
            <person name="Zhang Y."/>
            <person name="Ai D."/>
            <person name="Zhao J."/>
            <person name="Shang C."/>
            <person name="Ma Y."/>
            <person name="Wu B."/>
            <person name="Wang M."/>
            <person name="Gao L."/>
            <person name="Sun D."/>
            <person name="Zhang P."/>
            <person name="Guo F."/>
            <person name="Wang W."/>
            <person name="Li Y."/>
            <person name="Wang J."/>
            <person name="Varshney R.K."/>
            <person name="Wang J."/>
            <person name="Ling H.Q."/>
            <person name="Wan P."/>
        </authorList>
    </citation>
    <scope>NUCLEOTIDE SEQUENCE</scope>
    <source>
        <strain evidence="16">cv. Jingnong 6</strain>
    </source>
</reference>
<evidence type="ECO:0008006" key="17">
    <source>
        <dbReference type="Google" id="ProtNLM"/>
    </source>
</evidence>
<evidence type="ECO:0000256" key="9">
    <source>
        <dbReference type="ARBA" id="ARBA00023004"/>
    </source>
</evidence>
<dbReference type="Gene3D" id="3.40.50.300">
    <property type="entry name" value="P-loop containing nucleotide triphosphate hydrolases"/>
    <property type="match status" value="1"/>
</dbReference>
<dbReference type="InterPro" id="IPR001128">
    <property type="entry name" value="Cyt_P450"/>
</dbReference>
<evidence type="ECO:0000256" key="13">
    <source>
        <dbReference type="SAM" id="MobiDB-lite"/>
    </source>
</evidence>
<keyword evidence="8" id="KW-0560">Oxidoreductase</keyword>
<comment type="similarity">
    <text evidence="3">Belongs to the cytochrome P450 family.</text>
</comment>
<dbReference type="SUPFAM" id="SSF48264">
    <property type="entry name" value="Cytochrome P450"/>
    <property type="match status" value="1"/>
</dbReference>
<evidence type="ECO:0000256" key="1">
    <source>
        <dbReference type="ARBA" id="ARBA00001971"/>
    </source>
</evidence>
<dbReference type="PROSITE" id="PS00086">
    <property type="entry name" value="CYTOCHROME_P450"/>
    <property type="match status" value="1"/>
</dbReference>
<dbReference type="GO" id="GO:0020037">
    <property type="term" value="F:heme binding"/>
    <property type="evidence" value="ECO:0007669"/>
    <property type="project" value="InterPro"/>
</dbReference>
<evidence type="ECO:0000256" key="14">
    <source>
        <dbReference type="SAM" id="Phobius"/>
    </source>
</evidence>
<evidence type="ECO:0000256" key="11">
    <source>
        <dbReference type="ARBA" id="ARBA00023136"/>
    </source>
</evidence>
<dbReference type="InterPro" id="IPR017972">
    <property type="entry name" value="Cyt_P450_CS"/>
</dbReference>